<dbReference type="GO" id="GO:0009263">
    <property type="term" value="P:deoxyribonucleotide biosynthetic process"/>
    <property type="evidence" value="ECO:0007669"/>
    <property type="project" value="UniProtKB-KW"/>
</dbReference>
<feature type="domain" description="DOD-type homing endonuclease" evidence="9">
    <location>
        <begin position="449"/>
        <end position="594"/>
    </location>
</feature>
<dbReference type="InterPro" id="IPR013509">
    <property type="entry name" value="RNR_lsu_N"/>
</dbReference>
<dbReference type="InterPro" id="IPR003587">
    <property type="entry name" value="Hint_dom_N"/>
</dbReference>
<dbReference type="PANTHER" id="PTHR43371">
    <property type="entry name" value="VITAMIN B12-DEPENDENT RIBONUCLEOTIDE REDUCTASE"/>
    <property type="match status" value="1"/>
</dbReference>
<evidence type="ECO:0000256" key="7">
    <source>
        <dbReference type="ARBA" id="ARBA00023285"/>
    </source>
</evidence>
<reference evidence="10 11" key="1">
    <citation type="submission" date="2015-09" db="EMBL/GenBank/DDBJ databases">
        <title>Draft genome sequence of Acidiplasma aeolicum DSM 18409.</title>
        <authorList>
            <person name="Hemp J."/>
        </authorList>
    </citation>
    <scope>NUCLEOTIDE SEQUENCE [LARGE SCALE GENOMIC DNA]</scope>
    <source>
        <strain evidence="10 11">V</strain>
    </source>
</reference>
<dbReference type="UniPathway" id="UPA00326"/>
<dbReference type="SUPFAM" id="SSF55608">
    <property type="entry name" value="Homing endonucleases"/>
    <property type="match status" value="1"/>
</dbReference>
<organism evidence="10 11">
    <name type="scientific">Acidiplasma aeolicum</name>
    <dbReference type="NCBI Taxonomy" id="507754"/>
    <lineage>
        <taxon>Archaea</taxon>
        <taxon>Methanobacteriati</taxon>
        <taxon>Thermoplasmatota</taxon>
        <taxon>Thermoplasmata</taxon>
        <taxon>Thermoplasmatales</taxon>
        <taxon>Ferroplasmaceae</taxon>
        <taxon>Acidiplasma</taxon>
    </lineage>
</organism>
<evidence type="ECO:0000256" key="8">
    <source>
        <dbReference type="RuleBase" id="RU003410"/>
    </source>
</evidence>
<keyword evidence="8" id="KW-0215">Deoxyribonucleotide synthesis</keyword>
<dbReference type="GO" id="GO:0005524">
    <property type="term" value="F:ATP binding"/>
    <property type="evidence" value="ECO:0007669"/>
    <property type="project" value="InterPro"/>
</dbReference>
<accession>A0A0P9CWS2</accession>
<dbReference type="InterPro" id="IPR004042">
    <property type="entry name" value="Intein_endonuc_central"/>
</dbReference>
<dbReference type="SUPFAM" id="SSF51998">
    <property type="entry name" value="PFL-like glycyl radical enzymes"/>
    <property type="match status" value="1"/>
</dbReference>
<dbReference type="GO" id="GO:0031419">
    <property type="term" value="F:cobalamin binding"/>
    <property type="evidence" value="ECO:0007669"/>
    <property type="project" value="UniProtKB-KW"/>
</dbReference>
<evidence type="ECO:0000313" key="11">
    <source>
        <dbReference type="Proteomes" id="UP000050515"/>
    </source>
</evidence>
<evidence type="ECO:0000256" key="1">
    <source>
        <dbReference type="ARBA" id="ARBA00001922"/>
    </source>
</evidence>
<dbReference type="PROSITE" id="PS50817">
    <property type="entry name" value="INTEIN_N_TER"/>
    <property type="match status" value="1"/>
</dbReference>
<dbReference type="AlphaFoldDB" id="A0A0P9CWS2"/>
<dbReference type="InterPro" id="IPR030934">
    <property type="entry name" value="Intein_C"/>
</dbReference>
<dbReference type="GO" id="GO:0016539">
    <property type="term" value="P:intein-mediated protein splicing"/>
    <property type="evidence" value="ECO:0007669"/>
    <property type="project" value="InterPro"/>
</dbReference>
<evidence type="ECO:0000256" key="5">
    <source>
        <dbReference type="ARBA" id="ARBA00023000"/>
    </source>
</evidence>
<comment type="caution">
    <text evidence="10">The sequence shown here is derived from an EMBL/GenBank/DDBJ whole genome shotgun (WGS) entry which is preliminary data.</text>
</comment>
<comment type="catalytic activity">
    <reaction evidence="8">
        <text>a 2'-deoxyribonucleoside 5'-diphosphate + [thioredoxin]-disulfide + H2O = a ribonucleoside 5'-diphosphate + [thioredoxin]-dithiol</text>
        <dbReference type="Rhea" id="RHEA:23252"/>
        <dbReference type="Rhea" id="RHEA-COMP:10698"/>
        <dbReference type="Rhea" id="RHEA-COMP:10700"/>
        <dbReference type="ChEBI" id="CHEBI:15377"/>
        <dbReference type="ChEBI" id="CHEBI:29950"/>
        <dbReference type="ChEBI" id="CHEBI:50058"/>
        <dbReference type="ChEBI" id="CHEBI:57930"/>
        <dbReference type="ChEBI" id="CHEBI:73316"/>
        <dbReference type="EC" id="1.17.4.1"/>
    </reaction>
</comment>
<dbReference type="Proteomes" id="UP000050515">
    <property type="component" value="Unassembled WGS sequence"/>
</dbReference>
<dbReference type="PRINTS" id="PR00379">
    <property type="entry name" value="INTEIN"/>
</dbReference>
<dbReference type="GO" id="GO:0004748">
    <property type="term" value="F:ribonucleoside-diphosphate reductase activity, thioredoxin disulfide as acceptor"/>
    <property type="evidence" value="ECO:0007669"/>
    <property type="project" value="UniProtKB-EC"/>
</dbReference>
<dbReference type="PROSITE" id="PS50819">
    <property type="entry name" value="INTEIN_ENDONUCLEASE"/>
    <property type="match status" value="1"/>
</dbReference>
<dbReference type="InterPro" id="IPR036844">
    <property type="entry name" value="Hint_dom_sf"/>
</dbReference>
<dbReference type="NCBIfam" id="TIGR01443">
    <property type="entry name" value="intein_Cterm"/>
    <property type="match status" value="1"/>
</dbReference>
<dbReference type="InterPro" id="IPR004860">
    <property type="entry name" value="LAGLIDADG_dom"/>
</dbReference>
<dbReference type="SMART" id="SM00306">
    <property type="entry name" value="HintN"/>
    <property type="match status" value="1"/>
</dbReference>
<comment type="cofactor">
    <cofactor evidence="1">
        <name>adenosylcob(III)alamin</name>
        <dbReference type="ChEBI" id="CHEBI:18408"/>
    </cofactor>
</comment>
<dbReference type="InterPro" id="IPR006141">
    <property type="entry name" value="Intein_N"/>
</dbReference>
<evidence type="ECO:0000256" key="6">
    <source>
        <dbReference type="ARBA" id="ARBA00023002"/>
    </source>
</evidence>
<dbReference type="SUPFAM" id="SSF48168">
    <property type="entry name" value="R1 subunit of ribonucleotide reductase, N-terminal domain"/>
    <property type="match status" value="1"/>
</dbReference>
<dbReference type="NCBIfam" id="TIGR01445">
    <property type="entry name" value="intein_Nterm"/>
    <property type="match status" value="1"/>
</dbReference>
<dbReference type="InterPro" id="IPR000788">
    <property type="entry name" value="RNR_lg_C"/>
</dbReference>
<name>A0A0P9CWS2_9ARCH</name>
<keyword evidence="7" id="KW-0170">Cobalt</keyword>
<gene>
    <name evidence="10" type="ORF">SE19_08820</name>
</gene>
<dbReference type="Pfam" id="PF00317">
    <property type="entry name" value="Ribonuc_red_lgN"/>
    <property type="match status" value="1"/>
</dbReference>
<evidence type="ECO:0000259" key="9">
    <source>
        <dbReference type="PROSITE" id="PS50819"/>
    </source>
</evidence>
<dbReference type="PROSITE" id="PS50818">
    <property type="entry name" value="INTEIN_C_TER"/>
    <property type="match status" value="1"/>
</dbReference>
<evidence type="ECO:0000313" key="10">
    <source>
        <dbReference type="EMBL" id="KPV44211.1"/>
    </source>
</evidence>
<dbReference type="PANTHER" id="PTHR43371:SF1">
    <property type="entry name" value="RIBONUCLEOSIDE-DIPHOSPHATE REDUCTASE"/>
    <property type="match status" value="1"/>
</dbReference>
<dbReference type="InterPro" id="IPR008926">
    <property type="entry name" value="RNR_R1-su_N"/>
</dbReference>
<dbReference type="EC" id="1.17.4.1" evidence="2 8"/>
<dbReference type="Gene3D" id="2.170.16.10">
    <property type="entry name" value="Hedgehog/Intein (Hint) domain"/>
    <property type="match status" value="2"/>
</dbReference>
<dbReference type="InterPro" id="IPR003586">
    <property type="entry name" value="Hint_dom_C"/>
</dbReference>
<dbReference type="Gene3D" id="3.10.28.10">
    <property type="entry name" value="Homing endonucleases"/>
    <property type="match status" value="1"/>
</dbReference>
<dbReference type="EMBL" id="LJCQ01000426">
    <property type="protein sequence ID" value="KPV44211.1"/>
    <property type="molecule type" value="Genomic_DNA"/>
</dbReference>
<sequence>MREEKELLGVKDDLKLTVNAIKVLEARYLFKDSEGKIIETPRQMFHRVAVHLAIIQGLYDYRDFQKNGVIHEDGEVYSGLSKTQIDELRRAFNELKKEKELTGTFDEFLDFLETKKTRINYYIKKFEDEMINLRFVPNSPTLMNAGGPLGQLSACFVLPVDDSIDSIFDALKYTAEIHKSGGGTGFSFSRLRASDDIVASTKGVASGPVSFMRIFDVTTDVIKQGGKRRGANMGILNYNHPNIMDFIMSKDSDNKVLSNFNISVAVDDEFFEKLDNDDYIELKNPRDKRTMGKIKARTLWNSIINQAWKTGDPGMVFLDEINKKNPVKNIGYIESTNPCVTGDTRIYTSEGIKTAKQLYDYGEPLNIKIDGRLGGNFRKSSNVIYTGYKDVYKITTREGFEIKVTGDHKIYSDERGWVEALKLRKGEKIRILNEGGAFGSYGSLEEGRVLGWLVGDGHINKGNNNDRAVLSFYDQDRVLAKDFENYVNNIIRPSTNNRDYHVGLVNIESRNCTTIASERLKEMAKEYDLLDEKLKVPEKVFEGSMEMQKGFIQALFEADGTVNLDGNSTRHIHLTSISEKLLRGVQELLLNFGIYSRIYFNRRKAGFKMLPDSNRNLKMYKTQPYHELYIMGKSSVTFYNKIGFLSERKNSKLLKLVNSYSHGPRDEKWVARVDNIEYVGKEDVYDLVEPSTHSFVASGIVVHNCGEQPLMPYESCNLGSINLSKFVENGQFNFDKYKETIDIATRFLENVVDANKFPVEEIKNMTRKTRKIGLGLMGFADMLIMLGIPYNSNEALEMAEKVMKTLNDESHLESQRLAEERGVFPGWYGSEWEENGIKMRNSTTTTIAPTGTISIIAGCSSSIEPLFAIAFVRHVLNGQELLEVNPLFEDALRSRGLYSNEIMEKVAQTGNLQNVDLPDDLKSIFVTAQEIDPEWHVIMQATFQRYCDSGVSKTINLPYEATPDDIAKAYRLAKDLHCKGITVYRDRSKSQQVLYAGTKKETEETKKSDEEKKIDLSLKMPDKFLKLDSTFDPACPTGKCDL</sequence>
<dbReference type="Gene3D" id="3.20.70.20">
    <property type="match status" value="2"/>
</dbReference>
<dbReference type="InterPro" id="IPR050862">
    <property type="entry name" value="RdRp_reductase_class-2"/>
</dbReference>
<keyword evidence="6 8" id="KW-0560">Oxidoreductase</keyword>
<evidence type="ECO:0000256" key="3">
    <source>
        <dbReference type="ARBA" id="ARBA00022628"/>
    </source>
</evidence>
<dbReference type="CDD" id="cd00081">
    <property type="entry name" value="Hint"/>
    <property type="match status" value="1"/>
</dbReference>
<dbReference type="GO" id="GO:0004519">
    <property type="term" value="F:endonuclease activity"/>
    <property type="evidence" value="ECO:0007669"/>
    <property type="project" value="InterPro"/>
</dbReference>
<dbReference type="PATRIC" id="fig|507754.4.peg.1053"/>
<dbReference type="SUPFAM" id="SSF51294">
    <property type="entry name" value="Hedgehog/intein (Hint) domain"/>
    <property type="match status" value="1"/>
</dbReference>
<evidence type="ECO:0000256" key="2">
    <source>
        <dbReference type="ARBA" id="ARBA00012274"/>
    </source>
</evidence>
<dbReference type="Pfam" id="PF14890">
    <property type="entry name" value="Intein_splicing"/>
    <property type="match status" value="1"/>
</dbReference>
<dbReference type="SMART" id="SM00305">
    <property type="entry name" value="HintC"/>
    <property type="match status" value="1"/>
</dbReference>
<evidence type="ECO:0000256" key="4">
    <source>
        <dbReference type="ARBA" id="ARBA00022813"/>
    </source>
</evidence>
<dbReference type="Pfam" id="PF14528">
    <property type="entry name" value="LAGLIDADG_3"/>
    <property type="match status" value="1"/>
</dbReference>
<dbReference type="Pfam" id="PF02867">
    <property type="entry name" value="Ribonuc_red_lgC"/>
    <property type="match status" value="2"/>
</dbReference>
<keyword evidence="4" id="KW-0068">Autocatalytic cleavage</keyword>
<protein>
    <recommendedName>
        <fullName evidence="2 8">Ribonucleoside-diphosphate reductase</fullName>
        <ecNumber evidence="2 8">1.17.4.1</ecNumber>
    </recommendedName>
</protein>
<proteinExistence type="inferred from homology"/>
<dbReference type="InterPro" id="IPR006142">
    <property type="entry name" value="INTEIN"/>
</dbReference>
<keyword evidence="3" id="KW-0846">Cobalamin</keyword>
<keyword evidence="5" id="KW-0651">Protein splicing</keyword>
<comment type="similarity">
    <text evidence="8">Belongs to the ribonucleoside diphosphate reductase large chain family.</text>
</comment>
<comment type="function">
    <text evidence="8">Provides the precursors necessary for DNA synthesis. Catalyzes the biosynthesis of deoxyribonucleotides from the corresponding ribonucleotides.</text>
</comment>
<dbReference type="InterPro" id="IPR027434">
    <property type="entry name" value="Homing_endonucl"/>
</dbReference>